<keyword evidence="1" id="KW-0472">Membrane</keyword>
<dbReference type="Proteomes" id="UP000466554">
    <property type="component" value="Chromosome"/>
</dbReference>
<feature type="transmembrane region" description="Helical" evidence="1">
    <location>
        <begin position="7"/>
        <end position="26"/>
    </location>
</feature>
<feature type="transmembrane region" description="Helical" evidence="1">
    <location>
        <begin position="46"/>
        <end position="66"/>
    </location>
</feature>
<sequence length="99" mass="10691">MSLIDTLAAALVLVGIMVGLAGWARFRQPLVGLGPMLEFFTAAGLLRLSTGLTWPAIVGVTALIVIRRLVVARLTADLTSNPASFPFVRKLRRHHVDSQ</sequence>
<dbReference type="EMBL" id="AP022598">
    <property type="protein sequence ID" value="BBY77917.1"/>
    <property type="molecule type" value="Genomic_DNA"/>
</dbReference>
<accession>A0A7I7U9I3</accession>
<evidence type="ECO:0008006" key="4">
    <source>
        <dbReference type="Google" id="ProtNLM"/>
    </source>
</evidence>
<dbReference type="RefSeq" id="WP_163768440.1">
    <property type="nucleotide sequence ID" value="NZ_AP022598.1"/>
</dbReference>
<organism evidence="2 3">
    <name type="scientific">Mycolicibacterium parafortuitum</name>
    <name type="common">Mycobacterium parafortuitum</name>
    <dbReference type="NCBI Taxonomy" id="39692"/>
    <lineage>
        <taxon>Bacteria</taxon>
        <taxon>Bacillati</taxon>
        <taxon>Actinomycetota</taxon>
        <taxon>Actinomycetes</taxon>
        <taxon>Mycobacteriales</taxon>
        <taxon>Mycobacteriaceae</taxon>
        <taxon>Mycolicibacterium</taxon>
    </lineage>
</organism>
<evidence type="ECO:0000313" key="2">
    <source>
        <dbReference type="EMBL" id="BBY77917.1"/>
    </source>
</evidence>
<keyword evidence="1" id="KW-1133">Transmembrane helix</keyword>
<proteinExistence type="predicted"/>
<evidence type="ECO:0000256" key="1">
    <source>
        <dbReference type="SAM" id="Phobius"/>
    </source>
</evidence>
<protein>
    <recommendedName>
        <fullName evidence="4">DUF1622 domain-containing protein</fullName>
    </recommendedName>
</protein>
<gene>
    <name evidence="2" type="ORF">MPRF_48160</name>
</gene>
<reference evidence="2 3" key="1">
    <citation type="journal article" date="2019" name="Emerg. Microbes Infect.">
        <title>Comprehensive subspecies identification of 175 nontuberculous mycobacteria species based on 7547 genomic profiles.</title>
        <authorList>
            <person name="Matsumoto Y."/>
            <person name="Kinjo T."/>
            <person name="Motooka D."/>
            <person name="Nabeya D."/>
            <person name="Jung N."/>
            <person name="Uechi K."/>
            <person name="Horii T."/>
            <person name="Iida T."/>
            <person name="Fujita J."/>
            <person name="Nakamura S."/>
        </authorList>
    </citation>
    <scope>NUCLEOTIDE SEQUENCE [LARGE SCALE GENOMIC DNA]</scope>
    <source>
        <strain evidence="2 3">JCM 6367</strain>
    </source>
</reference>
<dbReference type="AlphaFoldDB" id="A0A7I7U9I3"/>
<name>A0A7I7U9I3_MYCPF</name>
<keyword evidence="1" id="KW-0812">Transmembrane</keyword>
<evidence type="ECO:0000313" key="3">
    <source>
        <dbReference type="Proteomes" id="UP000466554"/>
    </source>
</evidence>